<protein>
    <recommendedName>
        <fullName evidence="2">Nucleotide exchange factor Fes1 domain-containing protein</fullName>
    </recommendedName>
</protein>
<keyword evidence="4" id="KW-1185">Reference proteome</keyword>
<proteinExistence type="predicted"/>
<reference evidence="3" key="1">
    <citation type="journal article" date="2023" name="G3 (Bethesda)">
        <title>Whole genome assemblies of Zophobas morio and Tenebrio molitor.</title>
        <authorList>
            <person name="Kaur S."/>
            <person name="Stinson S.A."/>
            <person name="diCenzo G.C."/>
        </authorList>
    </citation>
    <scope>NUCLEOTIDE SEQUENCE</scope>
    <source>
        <strain evidence="3">QUZm001</strain>
    </source>
</reference>
<dbReference type="GO" id="GO:0000774">
    <property type="term" value="F:adenyl-nucleotide exchange factor activity"/>
    <property type="evidence" value="ECO:0007669"/>
    <property type="project" value="TreeGrafter"/>
</dbReference>
<dbReference type="SUPFAM" id="SSF48371">
    <property type="entry name" value="ARM repeat"/>
    <property type="match status" value="1"/>
</dbReference>
<sequence length="288" mass="31935">MSAPENKPEIAGMLCAPPEAPVADAAEVPQPRQPTSLQGLLKFAMDATKAEDAPHEPHVQPMDEARRKFLEQALHSLTIDVIEILLKQIKILENVDALEEGGDDCQYRVALDTISDHVCDVDTANDFHKIGGFVIVGPCLRCKSPKVRAEVCNLLAELCQNNPYCQRVVLENGIMPVLVDLVENDGEVAVVVKALSQPNFKSRLIFVGYIPVLFSLIKVEPRGSDEHVLGLLLKLIEDNPSAIYECRQNKLNAKEILENYLSTIKGKEEYSNEEESCNSIYNILFAQN</sequence>
<dbReference type="InterPro" id="IPR050693">
    <property type="entry name" value="Hsp70_NEF-Inhibitors"/>
</dbReference>
<gene>
    <name evidence="3" type="ORF">Zmor_024987</name>
</gene>
<dbReference type="PANTHER" id="PTHR19316:SF18">
    <property type="entry name" value="HSP70-BINDING PROTEIN 1"/>
    <property type="match status" value="1"/>
</dbReference>
<dbReference type="InterPro" id="IPR013918">
    <property type="entry name" value="Nucleotide_exch_fac_Fes1"/>
</dbReference>
<evidence type="ECO:0000256" key="1">
    <source>
        <dbReference type="ARBA" id="ARBA00022737"/>
    </source>
</evidence>
<dbReference type="AlphaFoldDB" id="A0AA38HR00"/>
<comment type="caution">
    <text evidence="3">The sequence shown here is derived from an EMBL/GenBank/DDBJ whole genome shotgun (WGS) entry which is preliminary data.</text>
</comment>
<keyword evidence="1" id="KW-0677">Repeat</keyword>
<dbReference type="InterPro" id="IPR016024">
    <property type="entry name" value="ARM-type_fold"/>
</dbReference>
<evidence type="ECO:0000313" key="4">
    <source>
        <dbReference type="Proteomes" id="UP001168821"/>
    </source>
</evidence>
<dbReference type="Gene3D" id="1.25.10.10">
    <property type="entry name" value="Leucine-rich Repeat Variant"/>
    <property type="match status" value="2"/>
</dbReference>
<organism evidence="3 4">
    <name type="scientific">Zophobas morio</name>
    <dbReference type="NCBI Taxonomy" id="2755281"/>
    <lineage>
        <taxon>Eukaryota</taxon>
        <taxon>Metazoa</taxon>
        <taxon>Ecdysozoa</taxon>
        <taxon>Arthropoda</taxon>
        <taxon>Hexapoda</taxon>
        <taxon>Insecta</taxon>
        <taxon>Pterygota</taxon>
        <taxon>Neoptera</taxon>
        <taxon>Endopterygota</taxon>
        <taxon>Coleoptera</taxon>
        <taxon>Polyphaga</taxon>
        <taxon>Cucujiformia</taxon>
        <taxon>Tenebrionidae</taxon>
        <taxon>Zophobas</taxon>
    </lineage>
</organism>
<dbReference type="PANTHER" id="PTHR19316">
    <property type="entry name" value="PROTEIN FOLDING REGULATOR"/>
    <property type="match status" value="1"/>
</dbReference>
<dbReference type="Proteomes" id="UP001168821">
    <property type="component" value="Unassembled WGS sequence"/>
</dbReference>
<accession>A0AA38HR00</accession>
<dbReference type="GO" id="GO:0005783">
    <property type="term" value="C:endoplasmic reticulum"/>
    <property type="evidence" value="ECO:0007669"/>
    <property type="project" value="TreeGrafter"/>
</dbReference>
<evidence type="ECO:0000313" key="3">
    <source>
        <dbReference type="EMBL" id="KAJ3642178.1"/>
    </source>
</evidence>
<dbReference type="EMBL" id="JALNTZ010000008">
    <property type="protein sequence ID" value="KAJ3642178.1"/>
    <property type="molecule type" value="Genomic_DNA"/>
</dbReference>
<feature type="domain" description="Nucleotide exchange factor Fes1" evidence="2">
    <location>
        <begin position="37"/>
        <end position="126"/>
    </location>
</feature>
<dbReference type="InterPro" id="IPR011989">
    <property type="entry name" value="ARM-like"/>
</dbReference>
<name>A0AA38HR00_9CUCU</name>
<dbReference type="Pfam" id="PF08609">
    <property type="entry name" value="Fes1"/>
    <property type="match status" value="1"/>
</dbReference>
<evidence type="ECO:0000259" key="2">
    <source>
        <dbReference type="Pfam" id="PF08609"/>
    </source>
</evidence>